<protein>
    <recommendedName>
        <fullName evidence="1">CoA-binding domain-containing protein</fullName>
    </recommendedName>
</protein>
<name>W3VNA2_MOEAP</name>
<dbReference type="OrthoDB" id="5138418at2759"/>
<dbReference type="Pfam" id="PF13380">
    <property type="entry name" value="CoA_binding_2"/>
    <property type="match status" value="1"/>
</dbReference>
<accession>W3VNA2</accession>
<keyword evidence="3" id="KW-1185">Reference proteome</keyword>
<dbReference type="EMBL" id="AWNI01000009">
    <property type="protein sequence ID" value="ETS63000.1"/>
    <property type="molecule type" value="Genomic_DNA"/>
</dbReference>
<dbReference type="InterPro" id="IPR036291">
    <property type="entry name" value="NAD(P)-bd_dom_sf"/>
</dbReference>
<dbReference type="PANTHER" id="PTHR33303">
    <property type="entry name" value="CYTOPLASMIC PROTEIN-RELATED"/>
    <property type="match status" value="1"/>
</dbReference>
<evidence type="ECO:0000313" key="2">
    <source>
        <dbReference type="EMBL" id="ETS63000.1"/>
    </source>
</evidence>
<dbReference type="Gene3D" id="3.40.50.720">
    <property type="entry name" value="NAD(P)-binding Rossmann-like Domain"/>
    <property type="match status" value="1"/>
</dbReference>
<proteinExistence type="predicted"/>
<sequence length="213" mass="23119">MSVPRRTQSGPRCALFARTRQPKWCQRSKWIAEKDSPSACTATRAASTPTTICNRSNENKMANAHVQSALNRFFDASKFAVVGASKDATKFGNKVLKWYQAHELDVTPIHPKEAEIEGLASQPDVARFLDAAGTSADKIAISVVTPPKISLTVVQTGLQDQGISTFWLQPGAEDAELVKWVQAQPASIQERVIYGGPCILVSGRQLAADKGKL</sequence>
<dbReference type="Proteomes" id="UP000019462">
    <property type="component" value="Unassembled WGS sequence"/>
</dbReference>
<dbReference type="PANTHER" id="PTHR33303:SF2">
    <property type="entry name" value="COA-BINDING DOMAIN-CONTAINING PROTEIN"/>
    <property type="match status" value="1"/>
</dbReference>
<dbReference type="HOGENOM" id="CLU_112567_1_1_1"/>
<evidence type="ECO:0000313" key="3">
    <source>
        <dbReference type="Proteomes" id="UP000019462"/>
    </source>
</evidence>
<comment type="caution">
    <text evidence="2">The sequence shown here is derived from an EMBL/GenBank/DDBJ whole genome shotgun (WGS) entry which is preliminary data.</text>
</comment>
<dbReference type="SUPFAM" id="SSF51735">
    <property type="entry name" value="NAD(P)-binding Rossmann-fold domains"/>
    <property type="match status" value="1"/>
</dbReference>
<dbReference type="InterPro" id="IPR003781">
    <property type="entry name" value="CoA-bd"/>
</dbReference>
<evidence type="ECO:0000259" key="1">
    <source>
        <dbReference type="Pfam" id="PF13380"/>
    </source>
</evidence>
<feature type="domain" description="CoA-binding" evidence="1">
    <location>
        <begin position="78"/>
        <end position="202"/>
    </location>
</feature>
<dbReference type="AlphaFoldDB" id="W3VNA2"/>
<organism evidence="2 3">
    <name type="scientific">Moesziomyces aphidis</name>
    <name type="common">Pseudozyma aphidis</name>
    <dbReference type="NCBI Taxonomy" id="84754"/>
    <lineage>
        <taxon>Eukaryota</taxon>
        <taxon>Fungi</taxon>
        <taxon>Dikarya</taxon>
        <taxon>Basidiomycota</taxon>
        <taxon>Ustilaginomycotina</taxon>
        <taxon>Ustilaginomycetes</taxon>
        <taxon>Ustilaginales</taxon>
        <taxon>Ustilaginaceae</taxon>
        <taxon>Moesziomyces</taxon>
    </lineage>
</organism>
<gene>
    <name evidence="2" type="ORF">PaG_02772</name>
</gene>
<reference evidence="2 3" key="1">
    <citation type="journal article" date="2014" name="Genome Announc.">
        <title>Genome sequence of the basidiomycetous fungus Pseudozyma aphidis DSM70725, an efficient producer of biosurfactant mannosylerythritol lipids.</title>
        <authorList>
            <person name="Lorenz S."/>
            <person name="Guenther M."/>
            <person name="Grumaz C."/>
            <person name="Rupp S."/>
            <person name="Zibek S."/>
            <person name="Sohn K."/>
        </authorList>
    </citation>
    <scope>NUCLEOTIDE SEQUENCE [LARGE SCALE GENOMIC DNA]</scope>
    <source>
        <strain evidence="3">ATCC 32657 / CBS 517.83 / DSM 70725 / JCM 10318 / NBRC 10182 / NRRL Y-7954 / St-0401</strain>
    </source>
</reference>